<evidence type="ECO:0000256" key="1">
    <source>
        <dbReference type="SAM" id="MobiDB-lite"/>
    </source>
</evidence>
<accession>A0A1U7D0W5</accession>
<evidence type="ECO:0000313" key="3">
    <source>
        <dbReference type="EMBL" id="APX21797.1"/>
    </source>
</evidence>
<dbReference type="InterPro" id="IPR036429">
    <property type="entry name" value="SpoA-like_sf"/>
</dbReference>
<keyword evidence="3" id="KW-0282">Flagellum</keyword>
<evidence type="ECO:0000313" key="4">
    <source>
        <dbReference type="Proteomes" id="UP000186559"/>
    </source>
</evidence>
<keyword evidence="3" id="KW-0966">Cell projection</keyword>
<dbReference type="RefSeq" id="WP_076622358.1">
    <property type="nucleotide sequence ID" value="NZ_BMEW01000002.1"/>
</dbReference>
<dbReference type="STRING" id="1229727.Ga0080559_TMP1001"/>
<reference evidence="3 4" key="1">
    <citation type="submission" date="2016-03" db="EMBL/GenBank/DDBJ databases">
        <title>Deep-sea bacteria in the southern Pacific.</title>
        <authorList>
            <person name="Tang K."/>
        </authorList>
    </citation>
    <scope>NUCLEOTIDE SEQUENCE [LARGE SCALE GENOMIC DNA]</scope>
    <source>
        <strain evidence="3 4">JLT2016</strain>
    </source>
</reference>
<feature type="domain" description="Flagellar motor switch protein FliN-like C-terminal" evidence="2">
    <location>
        <begin position="224"/>
        <end position="287"/>
    </location>
</feature>
<proteinExistence type="predicted"/>
<evidence type="ECO:0000259" key="2">
    <source>
        <dbReference type="Pfam" id="PF01052"/>
    </source>
</evidence>
<dbReference type="OrthoDB" id="7824563at2"/>
<dbReference type="SUPFAM" id="SSF101801">
    <property type="entry name" value="Surface presentation of antigens (SPOA)"/>
    <property type="match status" value="1"/>
</dbReference>
<keyword evidence="4" id="KW-1185">Reference proteome</keyword>
<keyword evidence="3" id="KW-0969">Cilium</keyword>
<dbReference type="Proteomes" id="UP000186559">
    <property type="component" value="Chromosome"/>
</dbReference>
<dbReference type="EMBL" id="CP014796">
    <property type="protein sequence ID" value="APX21797.1"/>
    <property type="molecule type" value="Genomic_DNA"/>
</dbReference>
<dbReference type="InterPro" id="IPR001543">
    <property type="entry name" value="FliN-like_C"/>
</dbReference>
<gene>
    <name evidence="3" type="ORF">Ga0080559_TMP1001</name>
</gene>
<feature type="region of interest" description="Disordered" evidence="1">
    <location>
        <begin position="316"/>
        <end position="391"/>
    </location>
</feature>
<dbReference type="Gene3D" id="2.30.330.10">
    <property type="entry name" value="SpoA-like"/>
    <property type="match status" value="1"/>
</dbReference>
<dbReference type="KEGG" id="tpro:Ga0080559_TMP1001"/>
<dbReference type="Pfam" id="PF01052">
    <property type="entry name" value="FliMN_C"/>
    <property type="match status" value="1"/>
</dbReference>
<protein>
    <submittedName>
        <fullName evidence="3">Flagellar motor switch protein FliM</fullName>
    </submittedName>
</protein>
<sequence length="391" mass="41481">MGDPARQTDVLGRKASAARRAFEARAMSPAKALRRALSRSADVLWDLALVTHGVGQEIADQDQVVEMLPPRGLLLLLDGPGGALGLAMVDREILTGLTEVQTILQVTQMPVEDRALTPTDAAMVSPLLDGTLERFERYLDGHPLHAQLAGYRFGAMLEDPRAAGLLLDAASYRVFSVSVDLALGRRKGDMMIVLPERPEAEDPLAATEAGEGAEGPHEKTMTLLPVRMEAVLSRVTLPLSVAQRLRPGDLVPLSPDALDTVEFVSGSEVPIAGGRLGQMNGMRAVRLRWPEGAADRDRPEPGAMIEREATVAALSEAPQAPPQGGDSAPPEPVPAASDLAEDLPDLPPMEFDTGDFGFGDMSPAATPEADQPSDLMGDFDFAAAPLDIGKS</sequence>
<dbReference type="AlphaFoldDB" id="A0A1U7D0W5"/>
<organism evidence="3 4">
    <name type="scientific">Salipiger profundus</name>
    <dbReference type="NCBI Taxonomy" id="1229727"/>
    <lineage>
        <taxon>Bacteria</taxon>
        <taxon>Pseudomonadati</taxon>
        <taxon>Pseudomonadota</taxon>
        <taxon>Alphaproteobacteria</taxon>
        <taxon>Rhodobacterales</taxon>
        <taxon>Roseobacteraceae</taxon>
        <taxon>Salipiger</taxon>
    </lineage>
</organism>
<name>A0A1U7D0W5_9RHOB</name>